<dbReference type="Proteomes" id="UP000694390">
    <property type="component" value="Unassembled WGS sequence"/>
</dbReference>
<dbReference type="PANTHER" id="PTHR15417">
    <property type="entry name" value="PROTEIN PHOSPHATASE INHIBITOR AND DOPAMINE- AND CAMP-REGULATED NEURONAL PHOSPHOPROTEIN"/>
    <property type="match status" value="1"/>
</dbReference>
<dbReference type="GO" id="GO:0035556">
    <property type="term" value="P:intracellular signal transduction"/>
    <property type="evidence" value="ECO:0007669"/>
    <property type="project" value="TreeGrafter"/>
</dbReference>
<evidence type="ECO:0000256" key="10">
    <source>
        <dbReference type="ARBA" id="ARBA00042082"/>
    </source>
</evidence>
<dbReference type="PANTHER" id="PTHR15417:SF4">
    <property type="entry name" value="PROTEIN PHOSPHATASE 1 REGULATORY SUBUNIT 1A"/>
    <property type="match status" value="1"/>
</dbReference>
<dbReference type="GO" id="GO:0005977">
    <property type="term" value="P:glycogen metabolic process"/>
    <property type="evidence" value="ECO:0007669"/>
    <property type="project" value="UniProtKB-KW"/>
</dbReference>
<dbReference type="InterPro" id="IPR008466">
    <property type="entry name" value="PPP1R1A/B/C"/>
</dbReference>
<feature type="compositionally biased region" description="Low complexity" evidence="11">
    <location>
        <begin position="75"/>
        <end position="88"/>
    </location>
</feature>
<comment type="function">
    <text evidence="7">Inhibitor of protein-phosphatase 1. This protein may be important in hormonal control of glycogen metabolism. Hormones that elevate intracellular cAMP increase I-1 activity in many tissues. I-1 activation may impose cAMP control over proteins that are not directly phosphorylated by PKA. Following a rise in intracellular calcium, I-1 is inactivated by calcineurin (or PP2B). Does not inhibit type-2 phosphatases.</text>
</comment>
<protein>
    <recommendedName>
        <fullName evidence="9">Protein phosphatase 1 regulatory subunit 1A</fullName>
    </recommendedName>
    <alternativeName>
        <fullName evidence="10">Protein phosphatase inhibitor 1</fullName>
    </alternativeName>
</protein>
<evidence type="ECO:0000256" key="4">
    <source>
        <dbReference type="ARBA" id="ARBA00022990"/>
    </source>
</evidence>
<comment type="similarity">
    <text evidence="1">Belongs to the protein phosphatase inhibitor 1 family.</text>
</comment>
<feature type="region of interest" description="Disordered" evidence="11">
    <location>
        <begin position="1"/>
        <end position="138"/>
    </location>
</feature>
<evidence type="ECO:0000313" key="13">
    <source>
        <dbReference type="Proteomes" id="UP000694390"/>
    </source>
</evidence>
<keyword evidence="13" id="KW-1185">Reference proteome</keyword>
<comment type="subunit">
    <text evidence="8">Interacts with PPP1R15A.</text>
</comment>
<dbReference type="Pfam" id="PF05395">
    <property type="entry name" value="DARPP-32"/>
    <property type="match status" value="1"/>
</dbReference>
<evidence type="ECO:0000256" key="9">
    <source>
        <dbReference type="ARBA" id="ARBA00040692"/>
    </source>
</evidence>
<evidence type="ECO:0000256" key="8">
    <source>
        <dbReference type="ARBA" id="ARBA00038671"/>
    </source>
</evidence>
<evidence type="ECO:0000256" key="11">
    <source>
        <dbReference type="SAM" id="MobiDB-lite"/>
    </source>
</evidence>
<accession>A0A8C4YB45</accession>
<keyword evidence="2" id="KW-0597">Phosphoprotein</keyword>
<dbReference type="OrthoDB" id="9940275at2759"/>
<evidence type="ECO:0000256" key="1">
    <source>
        <dbReference type="ARBA" id="ARBA00007775"/>
    </source>
</evidence>
<keyword evidence="4" id="KW-0007">Acetylation</keyword>
<dbReference type="AlphaFoldDB" id="A0A8C4YB45"/>
<dbReference type="GO" id="GO:0005737">
    <property type="term" value="C:cytoplasm"/>
    <property type="evidence" value="ECO:0007669"/>
    <property type="project" value="TreeGrafter"/>
</dbReference>
<evidence type="ECO:0000313" key="12">
    <source>
        <dbReference type="Ensembl" id="ENSGEVP00005022707.1"/>
    </source>
</evidence>
<feature type="compositionally biased region" description="Low complexity" evidence="11">
    <location>
        <begin position="46"/>
        <end position="65"/>
    </location>
</feature>
<dbReference type="Ensembl" id="ENSGEVT00005023872.1">
    <property type="protein sequence ID" value="ENSGEVP00005022707.1"/>
    <property type="gene ID" value="ENSGEVG00005016120.1"/>
</dbReference>
<proteinExistence type="inferred from homology"/>
<evidence type="ECO:0000256" key="6">
    <source>
        <dbReference type="ARBA" id="ARBA00023277"/>
    </source>
</evidence>
<evidence type="ECO:0000256" key="5">
    <source>
        <dbReference type="ARBA" id="ARBA00023272"/>
    </source>
</evidence>
<evidence type="ECO:0000256" key="2">
    <source>
        <dbReference type="ARBA" id="ARBA00022553"/>
    </source>
</evidence>
<reference evidence="12" key="1">
    <citation type="submission" date="2025-08" db="UniProtKB">
        <authorList>
            <consortium name="Ensembl"/>
        </authorList>
    </citation>
    <scope>IDENTIFICATION</scope>
</reference>
<organism evidence="12 13">
    <name type="scientific">Gopherus evgoodei</name>
    <name type="common">Goodes thornscrub tortoise</name>
    <dbReference type="NCBI Taxonomy" id="1825980"/>
    <lineage>
        <taxon>Eukaryota</taxon>
        <taxon>Metazoa</taxon>
        <taxon>Chordata</taxon>
        <taxon>Craniata</taxon>
        <taxon>Vertebrata</taxon>
        <taxon>Euteleostomi</taxon>
        <taxon>Archelosauria</taxon>
        <taxon>Testudinata</taxon>
        <taxon>Testudines</taxon>
        <taxon>Cryptodira</taxon>
        <taxon>Durocryptodira</taxon>
        <taxon>Testudinoidea</taxon>
        <taxon>Testudinidae</taxon>
        <taxon>Gopherus</taxon>
    </lineage>
</organism>
<keyword evidence="6" id="KW-0119">Carbohydrate metabolism</keyword>
<keyword evidence="5" id="KW-0650">Protein phosphatase inhibitor</keyword>
<evidence type="ECO:0000256" key="7">
    <source>
        <dbReference type="ARBA" id="ARBA00037661"/>
    </source>
</evidence>
<evidence type="ECO:0000256" key="3">
    <source>
        <dbReference type="ARBA" id="ARBA00022600"/>
    </source>
</evidence>
<keyword evidence="3" id="KW-0321">Glycogen metabolism</keyword>
<sequence length="138" mass="14379">KNQDSELEPPAMEPNSPRKIQFTVPLLEPHLDPEAAEQVGPERTPRSSPHSAAAPGSPRAGLSSARVSPERRVTPRGAAPGPARPGSAQWPVRCAGPGSGNAWGSSLSRASPVLLDSAMGQRPAQRSGIWLAQGQGLE</sequence>
<dbReference type="GO" id="GO:0004864">
    <property type="term" value="F:protein phosphatase inhibitor activity"/>
    <property type="evidence" value="ECO:0007669"/>
    <property type="project" value="UniProtKB-KW"/>
</dbReference>
<reference evidence="12" key="2">
    <citation type="submission" date="2025-09" db="UniProtKB">
        <authorList>
            <consortium name="Ensembl"/>
        </authorList>
    </citation>
    <scope>IDENTIFICATION</scope>
</reference>
<name>A0A8C4YB45_9SAUR</name>
<dbReference type="GeneTree" id="ENSGT01000000221715"/>